<dbReference type="EMBL" id="CP000804">
    <property type="protein sequence ID" value="ABU59394.1"/>
    <property type="molecule type" value="Genomic_DNA"/>
</dbReference>
<dbReference type="PANTHER" id="PTHR12631">
    <property type="entry name" value="ALPHA-L-IDURONIDASE"/>
    <property type="match status" value="1"/>
</dbReference>
<sequence>MASFTRVVLITICVTSLAFSLLTACVATPVVVTAPLPDGAVPTAAIWSQAPLPKQVTPERMPVFSRANVTPSPTLQSIPTPLPTPIPPTLQPFGPGGMPHPLRVRRLQFGVHAHLFWTDRATPLRLAKDAGFGWIRQQIHWKDQEGPPGFYAWGAELDALIADVNARGLNLMISIVRSPHFYGRSGSDGLPENPETLGNFVAALAQRYKGRIHAIQIWNEQNLAYENGGYVSTDDARHYVEILKVAYQRIKDVDPTIIVVSGAPASTAVDSPGVAISDIRYYSAMFAYENGIIRNYVDALGVHPGGSANPPETFWPDAPSQAQGWTEHPTFYFRNVERIRRLMEEYGLADIPIWITEFGWATRNTTPGFEFGNQVSYEQQARYIVGAMEWTAARYPWVDAMFLWNLNFAPLRARNGEPWHEQASFSIINADYTPRPAYWAIQQYIVQYNARRE</sequence>
<evidence type="ECO:0000313" key="3">
    <source>
        <dbReference type="Proteomes" id="UP000000263"/>
    </source>
</evidence>
<organism evidence="2 3">
    <name type="scientific">Roseiflexus castenholzii (strain DSM 13941 / HLO8)</name>
    <dbReference type="NCBI Taxonomy" id="383372"/>
    <lineage>
        <taxon>Bacteria</taxon>
        <taxon>Bacillati</taxon>
        <taxon>Chloroflexota</taxon>
        <taxon>Chloroflexia</taxon>
        <taxon>Chloroflexales</taxon>
        <taxon>Roseiflexineae</taxon>
        <taxon>Roseiflexaceae</taxon>
        <taxon>Roseiflexus</taxon>
    </lineage>
</organism>
<dbReference type="PANTHER" id="PTHR12631:SF10">
    <property type="entry name" value="BETA-XYLOSIDASE-LIKE PROTEIN-RELATED"/>
    <property type="match status" value="1"/>
</dbReference>
<gene>
    <name evidence="2" type="ordered locus">Rcas_3344</name>
</gene>
<feature type="chain" id="PRO_5002713254" evidence="1">
    <location>
        <begin position="24"/>
        <end position="453"/>
    </location>
</feature>
<keyword evidence="1" id="KW-0732">Signal</keyword>
<dbReference type="Proteomes" id="UP000000263">
    <property type="component" value="Chromosome"/>
</dbReference>
<feature type="signal peptide" evidence="1">
    <location>
        <begin position="1"/>
        <end position="23"/>
    </location>
</feature>
<dbReference type="Gene3D" id="3.20.20.80">
    <property type="entry name" value="Glycosidases"/>
    <property type="match status" value="1"/>
</dbReference>
<evidence type="ECO:0000256" key="1">
    <source>
        <dbReference type="SAM" id="SignalP"/>
    </source>
</evidence>
<dbReference type="InterPro" id="IPR051923">
    <property type="entry name" value="Glycosyl_Hydrolase_39"/>
</dbReference>
<dbReference type="HOGENOM" id="CLU_041401_2_0_0"/>
<proteinExistence type="predicted"/>
<evidence type="ECO:0000313" key="2">
    <source>
        <dbReference type="EMBL" id="ABU59394.1"/>
    </source>
</evidence>
<protein>
    <submittedName>
        <fullName evidence="2">Uncharacterized protein</fullName>
    </submittedName>
</protein>
<reference evidence="2 3" key="1">
    <citation type="submission" date="2007-08" db="EMBL/GenBank/DDBJ databases">
        <title>Complete sequence of Roseiflexus castenholzii DSM 13941.</title>
        <authorList>
            <consortium name="US DOE Joint Genome Institute"/>
            <person name="Copeland A."/>
            <person name="Lucas S."/>
            <person name="Lapidus A."/>
            <person name="Barry K."/>
            <person name="Glavina del Rio T."/>
            <person name="Dalin E."/>
            <person name="Tice H."/>
            <person name="Pitluck S."/>
            <person name="Thompson L.S."/>
            <person name="Brettin T."/>
            <person name="Bruce D."/>
            <person name="Detter J.C."/>
            <person name="Han C."/>
            <person name="Tapia R."/>
            <person name="Schmutz J."/>
            <person name="Larimer F."/>
            <person name="Land M."/>
            <person name="Hauser L."/>
            <person name="Kyrpides N."/>
            <person name="Mikhailova N."/>
            <person name="Bryant D.A."/>
            <person name="Hanada S."/>
            <person name="Tsukatani Y."/>
            <person name="Richardson P."/>
        </authorList>
    </citation>
    <scope>NUCLEOTIDE SEQUENCE [LARGE SCALE GENOMIC DNA]</scope>
    <source>
        <strain evidence="3">DSM 13941 / HLO8</strain>
    </source>
</reference>
<dbReference type="AlphaFoldDB" id="A7NP98"/>
<dbReference type="RefSeq" id="WP_012121818.1">
    <property type="nucleotide sequence ID" value="NC_009767.1"/>
</dbReference>
<dbReference type="CAZy" id="GH39">
    <property type="family name" value="Glycoside Hydrolase Family 39"/>
</dbReference>
<dbReference type="InterPro" id="IPR017853">
    <property type="entry name" value="GH"/>
</dbReference>
<keyword evidence="3" id="KW-1185">Reference proteome</keyword>
<accession>A7NP98</accession>
<dbReference type="STRING" id="383372.Rcas_3344"/>
<dbReference type="PROSITE" id="PS51257">
    <property type="entry name" value="PROKAR_LIPOPROTEIN"/>
    <property type="match status" value="1"/>
</dbReference>
<dbReference type="OrthoDB" id="136121at2"/>
<dbReference type="KEGG" id="rca:Rcas_3344"/>
<dbReference type="SUPFAM" id="SSF51445">
    <property type="entry name" value="(Trans)glycosidases"/>
    <property type="match status" value="1"/>
</dbReference>
<name>A7NP98_ROSCS</name>
<dbReference type="GO" id="GO:0004553">
    <property type="term" value="F:hydrolase activity, hydrolyzing O-glycosyl compounds"/>
    <property type="evidence" value="ECO:0007669"/>
    <property type="project" value="TreeGrafter"/>
</dbReference>
<dbReference type="eggNOG" id="COG3693">
    <property type="taxonomic scope" value="Bacteria"/>
</dbReference>